<proteinExistence type="predicted"/>
<dbReference type="EMBL" id="BSRI01000002">
    <property type="protein sequence ID" value="GLV57275.1"/>
    <property type="molecule type" value="Genomic_DNA"/>
</dbReference>
<evidence type="ECO:0000313" key="1">
    <source>
        <dbReference type="EMBL" id="GLV57275.1"/>
    </source>
</evidence>
<protein>
    <recommendedName>
        <fullName evidence="3">Thioesterase domain-containing protein</fullName>
    </recommendedName>
</protein>
<name>A0ABQ6FU22_9CHLR</name>
<comment type="caution">
    <text evidence="1">The sequence shown here is derived from an EMBL/GenBank/DDBJ whole genome shotgun (WGS) entry which is preliminary data.</text>
</comment>
<reference evidence="1 2" key="1">
    <citation type="submission" date="2023-02" db="EMBL/GenBank/DDBJ databases">
        <title>Dictyobacter halimunensis sp. nov., a new member of the class Ktedonobacteria from forest soil in a geothermal area.</title>
        <authorList>
            <person name="Rachmania M.K."/>
            <person name="Ningsih F."/>
            <person name="Sakai Y."/>
            <person name="Yabe S."/>
            <person name="Yokota A."/>
            <person name="Sjamsuridzal W."/>
        </authorList>
    </citation>
    <scope>NUCLEOTIDE SEQUENCE [LARGE SCALE GENOMIC DNA]</scope>
    <source>
        <strain evidence="1 2">S3.2.2.5</strain>
    </source>
</reference>
<dbReference type="Proteomes" id="UP001344906">
    <property type="component" value="Unassembled WGS sequence"/>
</dbReference>
<keyword evidence="2" id="KW-1185">Reference proteome</keyword>
<evidence type="ECO:0000313" key="2">
    <source>
        <dbReference type="Proteomes" id="UP001344906"/>
    </source>
</evidence>
<evidence type="ECO:0008006" key="3">
    <source>
        <dbReference type="Google" id="ProtNLM"/>
    </source>
</evidence>
<sequence>MTVAIAVLVTLSWCPKYLRGTTGVQIGGPVLVSQTARMAVTKTYRPAGLSEKAVQLETDYLRPVTWAKKKPALVS</sequence>
<organism evidence="1 2">
    <name type="scientific">Dictyobacter halimunensis</name>
    <dbReference type="NCBI Taxonomy" id="3026934"/>
    <lineage>
        <taxon>Bacteria</taxon>
        <taxon>Bacillati</taxon>
        <taxon>Chloroflexota</taxon>
        <taxon>Ktedonobacteria</taxon>
        <taxon>Ktedonobacterales</taxon>
        <taxon>Dictyobacteraceae</taxon>
        <taxon>Dictyobacter</taxon>
    </lineage>
</organism>
<gene>
    <name evidence="1" type="ORF">KDH_41110</name>
</gene>
<accession>A0ABQ6FU22</accession>